<evidence type="ECO:0000256" key="2">
    <source>
        <dbReference type="ARBA" id="ARBA00022741"/>
    </source>
</evidence>
<dbReference type="Gene3D" id="3.40.50.300">
    <property type="entry name" value="P-loop containing nucleotide triphosphate hydrolases"/>
    <property type="match status" value="1"/>
</dbReference>
<evidence type="ECO:0000256" key="5">
    <source>
        <dbReference type="ARBA" id="ARBA00023186"/>
    </source>
</evidence>
<feature type="domain" description="AAA+ ATPase" evidence="6">
    <location>
        <begin position="45"/>
        <end position="216"/>
    </location>
</feature>
<comment type="similarity">
    <text evidence="1">Belongs to the SIMIBI class G3E GTPase family. ArgK/MeaB subfamily.</text>
</comment>
<organism evidence="7">
    <name type="scientific">uncultured Rubrobacteraceae bacterium</name>
    <dbReference type="NCBI Taxonomy" id="349277"/>
    <lineage>
        <taxon>Bacteria</taxon>
        <taxon>Bacillati</taxon>
        <taxon>Actinomycetota</taxon>
        <taxon>Rubrobacteria</taxon>
        <taxon>Rubrobacterales</taxon>
        <taxon>Rubrobacteraceae</taxon>
        <taxon>environmental samples</taxon>
    </lineage>
</organism>
<sequence>MSENELVERLLSGDRRALARIISKIEGESEEVPAMISELYPRTGDALTIGFTGPPGVGKSSIIAKLIQLYRGEDKRVGVVSVDPSSPFTKGAILGDRIRLADHFLDREVFIRSMGSRGHLGGLAGASKLAGLMMEAYGMDVVLYETVGVGQGEVEVASAADTVVLALQPGAGDSVQALKAGVMEIADIICINKADHPQAKGTAAEVRSILEIGHELDPDAPLPPIVMTRGDNGEGVEELKGKVEEHQEFLRESGRMEKRHLASIREFVLSWATNKMEKDMQERLSREDAELIEKVRKRELDPISAAETLYKEV</sequence>
<protein>
    <submittedName>
        <fullName evidence="7">Putative periplasmic protein kinase ArgK and related GTPases of G3E family</fullName>
    </submittedName>
</protein>
<evidence type="ECO:0000256" key="1">
    <source>
        <dbReference type="ARBA" id="ARBA00009625"/>
    </source>
</evidence>
<evidence type="ECO:0000313" key="7">
    <source>
        <dbReference type="EMBL" id="CAA9443737.1"/>
    </source>
</evidence>
<name>A0A6J4QHS6_9ACTN</name>
<dbReference type="NCBIfam" id="TIGR00750">
    <property type="entry name" value="lao"/>
    <property type="match status" value="1"/>
</dbReference>
<gene>
    <name evidence="7" type="ORF">AVDCRST_MAG14-186</name>
</gene>
<accession>A0A6J4QHS6</accession>
<dbReference type="EMBL" id="CADCVG010000008">
    <property type="protein sequence ID" value="CAA9443737.1"/>
    <property type="molecule type" value="Genomic_DNA"/>
</dbReference>
<dbReference type="GO" id="GO:0005525">
    <property type="term" value="F:GTP binding"/>
    <property type="evidence" value="ECO:0007669"/>
    <property type="project" value="UniProtKB-KW"/>
</dbReference>
<dbReference type="InterPro" id="IPR005129">
    <property type="entry name" value="GTPase_ArgK"/>
</dbReference>
<evidence type="ECO:0000256" key="3">
    <source>
        <dbReference type="ARBA" id="ARBA00022801"/>
    </source>
</evidence>
<dbReference type="GO" id="GO:0003924">
    <property type="term" value="F:GTPase activity"/>
    <property type="evidence" value="ECO:0007669"/>
    <property type="project" value="InterPro"/>
</dbReference>
<dbReference type="GO" id="GO:0016301">
    <property type="term" value="F:kinase activity"/>
    <property type="evidence" value="ECO:0007669"/>
    <property type="project" value="UniProtKB-KW"/>
</dbReference>
<keyword evidence="7" id="KW-0808">Transferase</keyword>
<dbReference type="InterPro" id="IPR052040">
    <property type="entry name" value="GTPase/Isobutyryl-CoA_mutase"/>
</dbReference>
<proteinExistence type="inferred from homology"/>
<dbReference type="SMART" id="SM00382">
    <property type="entry name" value="AAA"/>
    <property type="match status" value="1"/>
</dbReference>
<evidence type="ECO:0000256" key="4">
    <source>
        <dbReference type="ARBA" id="ARBA00023134"/>
    </source>
</evidence>
<dbReference type="PANTHER" id="PTHR43087">
    <property type="entry name" value="LYSINE/ARGININE/ORNITHINE TRANSPORT SYSTEM KINASE"/>
    <property type="match status" value="1"/>
</dbReference>
<dbReference type="PANTHER" id="PTHR43087:SF1">
    <property type="entry name" value="LAO_AO TRANSPORT SYSTEM ATPASE"/>
    <property type="match status" value="1"/>
</dbReference>
<dbReference type="InterPro" id="IPR027417">
    <property type="entry name" value="P-loop_NTPase"/>
</dbReference>
<dbReference type="CDD" id="cd03114">
    <property type="entry name" value="MMAA-like"/>
    <property type="match status" value="1"/>
</dbReference>
<dbReference type="SUPFAM" id="SSF52540">
    <property type="entry name" value="P-loop containing nucleoside triphosphate hydrolases"/>
    <property type="match status" value="1"/>
</dbReference>
<keyword evidence="7" id="KW-0418">Kinase</keyword>
<dbReference type="Pfam" id="PF03308">
    <property type="entry name" value="MeaB"/>
    <property type="match status" value="1"/>
</dbReference>
<keyword evidence="4" id="KW-0342">GTP-binding</keyword>
<dbReference type="AlphaFoldDB" id="A0A6J4QHS6"/>
<keyword evidence="2" id="KW-0547">Nucleotide-binding</keyword>
<reference evidence="7" key="1">
    <citation type="submission" date="2020-02" db="EMBL/GenBank/DDBJ databases">
        <authorList>
            <person name="Meier V. D."/>
        </authorList>
    </citation>
    <scope>NUCLEOTIDE SEQUENCE</scope>
    <source>
        <strain evidence="7">AVDCRST_MAG14</strain>
    </source>
</reference>
<keyword evidence="5" id="KW-0143">Chaperone</keyword>
<evidence type="ECO:0000259" key="6">
    <source>
        <dbReference type="SMART" id="SM00382"/>
    </source>
</evidence>
<keyword evidence="3" id="KW-0378">Hydrolase</keyword>
<dbReference type="InterPro" id="IPR003593">
    <property type="entry name" value="AAA+_ATPase"/>
</dbReference>